<dbReference type="Gene3D" id="3.40.1310.20">
    <property type="match status" value="1"/>
</dbReference>
<keyword evidence="11" id="KW-0378">Hydrolase</keyword>
<evidence type="ECO:0000256" key="3">
    <source>
        <dbReference type="ARBA" id="ARBA00022562"/>
    </source>
</evidence>
<dbReference type="GO" id="GO:0042025">
    <property type="term" value="C:host cell nucleus"/>
    <property type="evidence" value="ECO:0007669"/>
    <property type="project" value="UniProtKB-SubCell"/>
</dbReference>
<evidence type="ECO:0000256" key="8">
    <source>
        <dbReference type="ARBA" id="ARBA00022723"/>
    </source>
</evidence>
<evidence type="ECO:0000256" key="12">
    <source>
        <dbReference type="ARBA" id="ARBA00023124"/>
    </source>
</evidence>
<keyword evidence="6" id="KW-0235">DNA replication</keyword>
<dbReference type="GO" id="GO:0005198">
    <property type="term" value="F:structural molecule activity"/>
    <property type="evidence" value="ECO:0007669"/>
    <property type="project" value="InterPro"/>
</dbReference>
<evidence type="ECO:0000256" key="10">
    <source>
        <dbReference type="ARBA" id="ARBA00022759"/>
    </source>
</evidence>
<dbReference type="GO" id="GO:0046872">
    <property type="term" value="F:metal ion binding"/>
    <property type="evidence" value="ECO:0007669"/>
    <property type="project" value="UniProtKB-KW"/>
</dbReference>
<evidence type="ECO:0000256" key="11">
    <source>
        <dbReference type="ARBA" id="ARBA00022801"/>
    </source>
</evidence>
<dbReference type="OrthoDB" id="9195at10239"/>
<dbReference type="Pfam" id="PF08283">
    <property type="entry name" value="Gemini_AL1_M"/>
    <property type="match status" value="1"/>
</dbReference>
<dbReference type="RefSeq" id="YP_009109721.1">
    <property type="nucleotide sequence ID" value="NC_025731.1"/>
</dbReference>
<evidence type="ECO:0000256" key="7">
    <source>
        <dbReference type="ARBA" id="ARBA00022722"/>
    </source>
</evidence>
<dbReference type="PROSITE" id="PS52020">
    <property type="entry name" value="CRESS_DNA_REP"/>
    <property type="match status" value="1"/>
</dbReference>
<evidence type="ECO:0000256" key="1">
    <source>
        <dbReference type="ARBA" id="ARBA00004147"/>
    </source>
</evidence>
<evidence type="ECO:0000313" key="15">
    <source>
        <dbReference type="EMBL" id="AGU67653.1"/>
    </source>
</evidence>
<dbReference type="GO" id="GO:0016888">
    <property type="term" value="F:DNA endonuclease activity, producing 5'-phosphomonoesters"/>
    <property type="evidence" value="ECO:0007669"/>
    <property type="project" value="InterPro"/>
</dbReference>
<keyword evidence="13" id="KW-0238">DNA-binding</keyword>
<keyword evidence="10" id="KW-0255">Endonuclease</keyword>
<evidence type="ECO:0000256" key="6">
    <source>
        <dbReference type="ARBA" id="ARBA00022705"/>
    </source>
</evidence>
<organism evidence="15 16">
    <name type="scientific">Blackbird associated gemykibivirus 1</name>
    <dbReference type="NCBI Taxonomy" id="1391038"/>
    <lineage>
        <taxon>Viruses</taxon>
        <taxon>Monodnaviria</taxon>
        <taxon>Shotokuvirae</taxon>
        <taxon>Cressdnaviricota</taxon>
        <taxon>Repensiviricetes</taxon>
        <taxon>Geplafuvirales</taxon>
        <taxon>Genomoviridae</taxon>
        <taxon>Gemykibivirus</taxon>
        <taxon>Gemykibivirus blabi1</taxon>
    </lineage>
</organism>
<keyword evidence="5" id="KW-0548">Nucleotidyltransferase</keyword>
<evidence type="ECO:0000256" key="5">
    <source>
        <dbReference type="ARBA" id="ARBA00022695"/>
    </source>
</evidence>
<keyword evidence="4" id="KW-0808">Transferase</keyword>
<sequence length="325" mass="36532">MSSFRFQARYALLTYAQCGDLDPFAVSDHLSGLRAECIIGRETHADEGIHLHAFVDFGVKFSTRNVRVFDVQGHHPNVEPSRGRPAGGYDYAIKDGDVVAGGLDRPADDGGVGVSKTTQKWATIVGAQTRDEFWALLAELDPGAMVRSFTQCRAYADHRFRESPERYVTPESIIIDTGHVDGLNEWALSNIVGHRRGGIGKSLVLYGPTRTGKTVWARSLGDHAYFGGLFSMDEDISSATYAVFDDFGGLKFLPSYKFWMGHQKQFYVTDKYKGKKLVEWGRPSIWINNEDPREEHGVRCDEIEWLEQNCIFIRLDSTIVRARID</sequence>
<dbReference type="KEGG" id="vg:22284079"/>
<evidence type="ECO:0000256" key="9">
    <source>
        <dbReference type="ARBA" id="ARBA00022741"/>
    </source>
</evidence>
<keyword evidence="8" id="KW-0479">Metal-binding</keyword>
<dbReference type="GO" id="GO:0006260">
    <property type="term" value="P:DNA replication"/>
    <property type="evidence" value="ECO:0007669"/>
    <property type="project" value="UniProtKB-KW"/>
</dbReference>
<evidence type="ECO:0000313" key="16">
    <source>
        <dbReference type="Proteomes" id="UP000121975"/>
    </source>
</evidence>
<dbReference type="EMBL" id="KF371633">
    <property type="protein sequence ID" value="AGU67653.1"/>
    <property type="molecule type" value="Genomic_DNA"/>
</dbReference>
<accession>T1YSF1</accession>
<evidence type="ECO:0000256" key="4">
    <source>
        <dbReference type="ARBA" id="ARBA00022679"/>
    </source>
</evidence>
<name>T1YSF1_9VIRU</name>
<keyword evidence="9" id="KW-0547">Nucleotide-binding</keyword>
<keyword evidence="3" id="KW-1048">Host nucleus</keyword>
<dbReference type="PRINTS" id="PR00228">
    <property type="entry name" value="GEMCOATCLVL1"/>
</dbReference>
<keyword evidence="16" id="KW-1185">Reference proteome</keyword>
<dbReference type="GeneID" id="22284079"/>
<evidence type="ECO:0000259" key="14">
    <source>
        <dbReference type="PROSITE" id="PS52020"/>
    </source>
</evidence>
<dbReference type="InterPro" id="IPR049912">
    <property type="entry name" value="CRESS_DNA_REP"/>
</dbReference>
<comment type="subcellular location">
    <subcellularLocation>
        <location evidence="1">Host nucleus</location>
    </subcellularLocation>
</comment>
<dbReference type="GO" id="GO:0016779">
    <property type="term" value="F:nucleotidyltransferase activity"/>
    <property type="evidence" value="ECO:0007669"/>
    <property type="project" value="UniProtKB-KW"/>
</dbReference>
<keyword evidence="7" id="KW-0540">Nuclease</keyword>
<dbReference type="SUPFAM" id="SSF55464">
    <property type="entry name" value="Origin of replication-binding domain, RBD-like"/>
    <property type="match status" value="1"/>
</dbReference>
<reference evidence="15 16" key="1">
    <citation type="journal article" date="2013" name="Virus Res.">
        <title>Novel myco-like DNA viruses discovered in the faecal matter of various animals.</title>
        <authorList>
            <person name="Sikorski A."/>
            <person name="Massaro M."/>
            <person name="Kraberger S."/>
            <person name="Young L.M."/>
            <person name="Smalley D."/>
            <person name="Martin D.P."/>
            <person name="Varsani A."/>
        </authorList>
    </citation>
    <scope>NUCLEOTIDE SEQUENCE [LARGE SCALE GENOMIC DNA]</scope>
    <source>
        <strain evidence="15">P22</strain>
    </source>
</reference>
<dbReference type="InterPro" id="IPR001301">
    <property type="entry name" value="Gemini_AL1_CLV"/>
</dbReference>
<dbReference type="GO" id="GO:0003677">
    <property type="term" value="F:DNA binding"/>
    <property type="evidence" value="ECO:0007669"/>
    <property type="project" value="UniProtKB-KW"/>
</dbReference>
<keyword evidence="12" id="KW-0190">Covalent protein-DNA linkage</keyword>
<dbReference type="Proteomes" id="UP000121975">
    <property type="component" value="Segment"/>
</dbReference>
<evidence type="ECO:0000256" key="13">
    <source>
        <dbReference type="ARBA" id="ARBA00023125"/>
    </source>
</evidence>
<feature type="domain" description="CRESS-DNA virus Rep endonuclease" evidence="14">
    <location>
        <begin position="5"/>
        <end position="112"/>
    </location>
</feature>
<dbReference type="InterPro" id="IPR027417">
    <property type="entry name" value="P-loop_NTPase"/>
</dbReference>
<proteinExistence type="predicted"/>
<dbReference type="GO" id="GO:0000166">
    <property type="term" value="F:nucleotide binding"/>
    <property type="evidence" value="ECO:0007669"/>
    <property type="project" value="UniProtKB-KW"/>
</dbReference>
<evidence type="ECO:0000256" key="2">
    <source>
        <dbReference type="ARBA" id="ARBA00014531"/>
    </source>
</evidence>
<protein>
    <recommendedName>
        <fullName evidence="2">Replication-associated protein</fullName>
    </recommendedName>
</protein>
<dbReference type="Pfam" id="PF00799">
    <property type="entry name" value="Gemini_AL1"/>
    <property type="match status" value="1"/>
</dbReference>
<dbReference type="InterPro" id="IPR022692">
    <property type="entry name" value="Gemini_AL1_REP_central"/>
</dbReference>
<dbReference type="SUPFAM" id="SSF52540">
    <property type="entry name" value="P-loop containing nucleoside triphosphate hydrolases"/>
    <property type="match status" value="1"/>
</dbReference>